<sequence length="79" mass="8884">MATERAHPALHELLRQLQGIYEAVSNFQPNHTRPPILDSSLMLAEAEDDSHPSHQDHIPGLKKLKESLKLDLDGLQKVI</sequence>
<gene>
    <name evidence="1" type="ORF">FA13DRAFT_1737045</name>
</gene>
<evidence type="ECO:0000313" key="1">
    <source>
        <dbReference type="EMBL" id="TEB26840.1"/>
    </source>
</evidence>
<organism evidence="1 2">
    <name type="scientific">Coprinellus micaceus</name>
    <name type="common">Glistening ink-cap mushroom</name>
    <name type="synonym">Coprinus micaceus</name>
    <dbReference type="NCBI Taxonomy" id="71717"/>
    <lineage>
        <taxon>Eukaryota</taxon>
        <taxon>Fungi</taxon>
        <taxon>Dikarya</taxon>
        <taxon>Basidiomycota</taxon>
        <taxon>Agaricomycotina</taxon>
        <taxon>Agaricomycetes</taxon>
        <taxon>Agaricomycetidae</taxon>
        <taxon>Agaricales</taxon>
        <taxon>Agaricineae</taxon>
        <taxon>Psathyrellaceae</taxon>
        <taxon>Coprinellus</taxon>
    </lineage>
</organism>
<proteinExistence type="predicted"/>
<reference evidence="1 2" key="1">
    <citation type="journal article" date="2019" name="Nat. Ecol. Evol.">
        <title>Megaphylogeny resolves global patterns of mushroom evolution.</title>
        <authorList>
            <person name="Varga T."/>
            <person name="Krizsan K."/>
            <person name="Foldi C."/>
            <person name="Dima B."/>
            <person name="Sanchez-Garcia M."/>
            <person name="Sanchez-Ramirez S."/>
            <person name="Szollosi G.J."/>
            <person name="Szarkandi J.G."/>
            <person name="Papp V."/>
            <person name="Albert L."/>
            <person name="Andreopoulos W."/>
            <person name="Angelini C."/>
            <person name="Antonin V."/>
            <person name="Barry K.W."/>
            <person name="Bougher N.L."/>
            <person name="Buchanan P."/>
            <person name="Buyck B."/>
            <person name="Bense V."/>
            <person name="Catcheside P."/>
            <person name="Chovatia M."/>
            <person name="Cooper J."/>
            <person name="Damon W."/>
            <person name="Desjardin D."/>
            <person name="Finy P."/>
            <person name="Geml J."/>
            <person name="Haridas S."/>
            <person name="Hughes K."/>
            <person name="Justo A."/>
            <person name="Karasinski D."/>
            <person name="Kautmanova I."/>
            <person name="Kiss B."/>
            <person name="Kocsube S."/>
            <person name="Kotiranta H."/>
            <person name="LaButti K.M."/>
            <person name="Lechner B.E."/>
            <person name="Liimatainen K."/>
            <person name="Lipzen A."/>
            <person name="Lukacs Z."/>
            <person name="Mihaltcheva S."/>
            <person name="Morgado L.N."/>
            <person name="Niskanen T."/>
            <person name="Noordeloos M.E."/>
            <person name="Ohm R.A."/>
            <person name="Ortiz-Santana B."/>
            <person name="Ovrebo C."/>
            <person name="Racz N."/>
            <person name="Riley R."/>
            <person name="Savchenko A."/>
            <person name="Shiryaev A."/>
            <person name="Soop K."/>
            <person name="Spirin V."/>
            <person name="Szebenyi C."/>
            <person name="Tomsovsky M."/>
            <person name="Tulloss R.E."/>
            <person name="Uehling J."/>
            <person name="Grigoriev I.V."/>
            <person name="Vagvolgyi C."/>
            <person name="Papp T."/>
            <person name="Martin F.M."/>
            <person name="Miettinen O."/>
            <person name="Hibbett D.S."/>
            <person name="Nagy L.G."/>
        </authorList>
    </citation>
    <scope>NUCLEOTIDE SEQUENCE [LARGE SCALE GENOMIC DNA]</scope>
    <source>
        <strain evidence="1 2">FP101781</strain>
    </source>
</reference>
<dbReference type="AlphaFoldDB" id="A0A4Y7SYC6"/>
<dbReference type="Proteomes" id="UP000298030">
    <property type="component" value="Unassembled WGS sequence"/>
</dbReference>
<protein>
    <submittedName>
        <fullName evidence="1">Uncharacterized protein</fullName>
    </submittedName>
</protein>
<accession>A0A4Y7SYC6</accession>
<evidence type="ECO:0000313" key="2">
    <source>
        <dbReference type="Proteomes" id="UP000298030"/>
    </source>
</evidence>
<name>A0A4Y7SYC6_COPMI</name>
<dbReference type="EMBL" id="QPFP01000045">
    <property type="protein sequence ID" value="TEB26840.1"/>
    <property type="molecule type" value="Genomic_DNA"/>
</dbReference>
<keyword evidence="2" id="KW-1185">Reference proteome</keyword>
<comment type="caution">
    <text evidence="1">The sequence shown here is derived from an EMBL/GenBank/DDBJ whole genome shotgun (WGS) entry which is preliminary data.</text>
</comment>